<dbReference type="EMBL" id="SIHJ01000001">
    <property type="protein sequence ID" value="TWT37600.1"/>
    <property type="molecule type" value="Genomic_DNA"/>
</dbReference>
<dbReference type="OrthoDB" id="279874at2"/>
<keyword evidence="4" id="KW-1185">Reference proteome</keyword>
<organism evidence="3 4">
    <name type="scientific">Posidoniimonas corsicana</name>
    <dbReference type="NCBI Taxonomy" id="1938618"/>
    <lineage>
        <taxon>Bacteria</taxon>
        <taxon>Pseudomonadati</taxon>
        <taxon>Planctomycetota</taxon>
        <taxon>Planctomycetia</taxon>
        <taxon>Pirellulales</taxon>
        <taxon>Lacipirellulaceae</taxon>
        <taxon>Posidoniimonas</taxon>
    </lineage>
</organism>
<proteinExistence type="predicted"/>
<dbReference type="Pfam" id="PF06439">
    <property type="entry name" value="3keto-disac_hyd"/>
    <property type="match status" value="1"/>
</dbReference>
<dbReference type="GO" id="GO:0016787">
    <property type="term" value="F:hydrolase activity"/>
    <property type="evidence" value="ECO:0007669"/>
    <property type="project" value="InterPro"/>
</dbReference>
<evidence type="ECO:0000259" key="2">
    <source>
        <dbReference type="Pfam" id="PF06439"/>
    </source>
</evidence>
<protein>
    <recommendedName>
        <fullName evidence="2">3-keto-alpha-glucoside-1,2-lyase/3-keto-2-hydroxy-glucal hydratase domain-containing protein</fullName>
    </recommendedName>
</protein>
<reference evidence="3 4" key="1">
    <citation type="submission" date="2019-02" db="EMBL/GenBank/DDBJ databases">
        <title>Deep-cultivation of Planctomycetes and their phenomic and genomic characterization uncovers novel biology.</title>
        <authorList>
            <person name="Wiegand S."/>
            <person name="Jogler M."/>
            <person name="Boedeker C."/>
            <person name="Pinto D."/>
            <person name="Vollmers J."/>
            <person name="Rivas-Marin E."/>
            <person name="Kohn T."/>
            <person name="Peeters S.H."/>
            <person name="Heuer A."/>
            <person name="Rast P."/>
            <person name="Oberbeckmann S."/>
            <person name="Bunk B."/>
            <person name="Jeske O."/>
            <person name="Meyerdierks A."/>
            <person name="Storesund J.E."/>
            <person name="Kallscheuer N."/>
            <person name="Luecker S."/>
            <person name="Lage O.M."/>
            <person name="Pohl T."/>
            <person name="Merkel B.J."/>
            <person name="Hornburger P."/>
            <person name="Mueller R.-W."/>
            <person name="Bruemmer F."/>
            <person name="Labrenz M."/>
            <person name="Spormann A.M."/>
            <person name="Op Den Camp H."/>
            <person name="Overmann J."/>
            <person name="Amann R."/>
            <person name="Jetten M.S.M."/>
            <person name="Mascher T."/>
            <person name="Medema M.H."/>
            <person name="Devos D.P."/>
            <person name="Kaster A.-K."/>
            <person name="Ovreas L."/>
            <person name="Rohde M."/>
            <person name="Galperin M.Y."/>
            <person name="Jogler C."/>
        </authorList>
    </citation>
    <scope>NUCLEOTIDE SEQUENCE [LARGE SCALE GENOMIC DNA]</scope>
    <source>
        <strain evidence="3 4">KOR34</strain>
    </source>
</reference>
<evidence type="ECO:0000313" key="3">
    <source>
        <dbReference type="EMBL" id="TWT37600.1"/>
    </source>
</evidence>
<feature type="domain" description="3-keto-alpha-glucoside-1,2-lyase/3-keto-2-hydroxy-glucal hydratase" evidence="2">
    <location>
        <begin position="31"/>
        <end position="197"/>
    </location>
</feature>
<dbReference type="AlphaFoldDB" id="A0A5C5VI63"/>
<dbReference type="Gene3D" id="2.60.120.560">
    <property type="entry name" value="Exo-inulinase, domain 1"/>
    <property type="match status" value="1"/>
</dbReference>
<evidence type="ECO:0000313" key="4">
    <source>
        <dbReference type="Proteomes" id="UP000316714"/>
    </source>
</evidence>
<keyword evidence="1" id="KW-0732">Signal</keyword>
<dbReference type="Proteomes" id="UP000316714">
    <property type="component" value="Unassembled WGS sequence"/>
</dbReference>
<feature type="chain" id="PRO_5022794694" description="3-keto-alpha-glucoside-1,2-lyase/3-keto-2-hydroxy-glucal hydratase domain-containing protein" evidence="1">
    <location>
        <begin position="27"/>
        <end position="202"/>
    </location>
</feature>
<sequence precursor="true">MIYRSVRLFLLCSCVSSLGLAPSCLAAELPKIFNGKDLSGWKVPKESKCWQVKDGVLHVKNNADKQGETLWTDDEYENFVLELDFRFVSGTIDSGVFVRTEHEQIQIGISGSLKRDLTASPYIVGKGYPVEAKGVAELLKAAGWNTMTVVAKGPDYAVWLNNRLVMTYESETSVKRGPIGIQLHPDREMSIDFRNIRAAGLE</sequence>
<gene>
    <name evidence="3" type="ORF">KOR34_25540</name>
</gene>
<dbReference type="RefSeq" id="WP_146564925.1">
    <property type="nucleotide sequence ID" value="NZ_SIHJ01000001.1"/>
</dbReference>
<dbReference type="InterPro" id="IPR010496">
    <property type="entry name" value="AL/BT2_dom"/>
</dbReference>
<accession>A0A5C5VI63</accession>
<name>A0A5C5VI63_9BACT</name>
<evidence type="ECO:0000256" key="1">
    <source>
        <dbReference type="SAM" id="SignalP"/>
    </source>
</evidence>
<comment type="caution">
    <text evidence="3">The sequence shown here is derived from an EMBL/GenBank/DDBJ whole genome shotgun (WGS) entry which is preliminary data.</text>
</comment>
<feature type="signal peptide" evidence="1">
    <location>
        <begin position="1"/>
        <end position="26"/>
    </location>
</feature>